<organism evidence="1">
    <name type="scientific">marine sediment metagenome</name>
    <dbReference type="NCBI Taxonomy" id="412755"/>
    <lineage>
        <taxon>unclassified sequences</taxon>
        <taxon>metagenomes</taxon>
        <taxon>ecological metagenomes</taxon>
    </lineage>
</organism>
<dbReference type="EMBL" id="LAZR01043732">
    <property type="protein sequence ID" value="KKL06374.1"/>
    <property type="molecule type" value="Genomic_DNA"/>
</dbReference>
<proteinExistence type="predicted"/>
<evidence type="ECO:0008006" key="2">
    <source>
        <dbReference type="Google" id="ProtNLM"/>
    </source>
</evidence>
<dbReference type="Gene3D" id="3.40.50.150">
    <property type="entry name" value="Vaccinia Virus protein VP39"/>
    <property type="match status" value="1"/>
</dbReference>
<protein>
    <recommendedName>
        <fullName evidence="2">Methyltransferase type 11 domain-containing protein</fullName>
    </recommendedName>
</protein>
<reference evidence="1" key="1">
    <citation type="journal article" date="2015" name="Nature">
        <title>Complex archaea that bridge the gap between prokaryotes and eukaryotes.</title>
        <authorList>
            <person name="Spang A."/>
            <person name="Saw J.H."/>
            <person name="Jorgensen S.L."/>
            <person name="Zaremba-Niedzwiedzka K."/>
            <person name="Martijn J."/>
            <person name="Lind A.E."/>
            <person name="van Eijk R."/>
            <person name="Schleper C."/>
            <person name="Guy L."/>
            <person name="Ettema T.J."/>
        </authorList>
    </citation>
    <scope>NUCLEOTIDE SEQUENCE</scope>
</reference>
<dbReference type="InterPro" id="IPR029063">
    <property type="entry name" value="SAM-dependent_MTases_sf"/>
</dbReference>
<evidence type="ECO:0000313" key="1">
    <source>
        <dbReference type="EMBL" id="KKL06374.1"/>
    </source>
</evidence>
<accession>A0A0F9A9Z6</accession>
<gene>
    <name evidence="1" type="ORF">LCGC14_2596660</name>
</gene>
<name>A0A0F9A9Z6_9ZZZZ</name>
<comment type="caution">
    <text evidence="1">The sequence shown here is derived from an EMBL/GenBank/DDBJ whole genome shotgun (WGS) entry which is preliminary data.</text>
</comment>
<dbReference type="SUPFAM" id="SSF53335">
    <property type="entry name" value="S-adenosyl-L-methionine-dependent methyltransferases"/>
    <property type="match status" value="1"/>
</dbReference>
<sequence>MRNSQELNIPAEFICCNVYDLPEHLSGQFDIVYTSRGVTVWLPDLKKWAETTAHFLKRGGTFYIHEFHPFADIFADADTPIVHYPYFHSVDPIREEVTGSYAGAEPGVTRITHEWTHGIGDIINSLIGAELRLEFLHEFPHCMYPHRPFLTQHEDGLWRYDAAPDSIPLMFSIKARKE</sequence>
<dbReference type="AlphaFoldDB" id="A0A0F9A9Z6"/>